<dbReference type="Proteomes" id="UP000504724">
    <property type="component" value="Chromosome"/>
</dbReference>
<evidence type="ECO:0000256" key="3">
    <source>
        <dbReference type="ARBA" id="ARBA00022676"/>
    </source>
</evidence>
<dbReference type="GO" id="GO:0009103">
    <property type="term" value="P:lipopolysaccharide biosynthetic process"/>
    <property type="evidence" value="ECO:0007669"/>
    <property type="project" value="UniProtKB-ARBA"/>
</dbReference>
<reference evidence="10 11" key="1">
    <citation type="submission" date="2020-05" db="EMBL/GenBank/DDBJ databases">
        <title>Thiomicrorhabdus sediminis sp.nov. and Thiomicrorhabdus xiamenensis sp.nov., novel sulfur-oxidizing bacteria isolated from coastal sediment.</title>
        <authorList>
            <person name="Liu X."/>
        </authorList>
    </citation>
    <scope>NUCLEOTIDE SEQUENCE [LARGE SCALE GENOMIC DNA]</scope>
    <source>
        <strain evidence="10 11">G2</strain>
    </source>
</reference>
<dbReference type="KEGG" id="txa:HQN79_03165"/>
<comment type="subcellular location">
    <subcellularLocation>
        <location evidence="1">Cell membrane</location>
        <topology evidence="1">Multi-pass membrane protein</topology>
    </subcellularLocation>
</comment>
<feature type="transmembrane region" description="Helical" evidence="8">
    <location>
        <begin position="237"/>
        <end position="261"/>
    </location>
</feature>
<dbReference type="PANTHER" id="PTHR33908">
    <property type="entry name" value="MANNOSYLTRANSFERASE YKCB-RELATED"/>
    <property type="match status" value="1"/>
</dbReference>
<evidence type="ECO:0000313" key="11">
    <source>
        <dbReference type="Proteomes" id="UP000504724"/>
    </source>
</evidence>
<keyword evidence="2" id="KW-1003">Cell membrane</keyword>
<dbReference type="AlphaFoldDB" id="A0A7D4SZN4"/>
<dbReference type="GO" id="GO:0016763">
    <property type="term" value="F:pentosyltransferase activity"/>
    <property type="evidence" value="ECO:0007669"/>
    <property type="project" value="TreeGrafter"/>
</dbReference>
<evidence type="ECO:0000256" key="8">
    <source>
        <dbReference type="SAM" id="Phobius"/>
    </source>
</evidence>
<evidence type="ECO:0000256" key="1">
    <source>
        <dbReference type="ARBA" id="ARBA00004651"/>
    </source>
</evidence>
<dbReference type="InterPro" id="IPR050297">
    <property type="entry name" value="LipidA_mod_glycosyltrf_83"/>
</dbReference>
<accession>A0A7D4SZN4</accession>
<keyword evidence="11" id="KW-1185">Reference proteome</keyword>
<feature type="transmembrane region" description="Helical" evidence="8">
    <location>
        <begin position="12"/>
        <end position="29"/>
    </location>
</feature>
<protein>
    <submittedName>
        <fullName evidence="10">Glycosyltransferase family 39 protein</fullName>
    </submittedName>
</protein>
<dbReference type="Pfam" id="PF13231">
    <property type="entry name" value="PMT_2"/>
    <property type="match status" value="1"/>
</dbReference>
<gene>
    <name evidence="10" type="ORF">HQN79_03165</name>
</gene>
<feature type="transmembrane region" description="Helical" evidence="8">
    <location>
        <begin position="156"/>
        <end position="184"/>
    </location>
</feature>
<evidence type="ECO:0000259" key="9">
    <source>
        <dbReference type="Pfam" id="PF13231"/>
    </source>
</evidence>
<feature type="transmembrane region" description="Helical" evidence="8">
    <location>
        <begin position="338"/>
        <end position="356"/>
    </location>
</feature>
<evidence type="ECO:0000256" key="6">
    <source>
        <dbReference type="ARBA" id="ARBA00022989"/>
    </source>
</evidence>
<keyword evidence="6 8" id="KW-1133">Transmembrane helix</keyword>
<dbReference type="GO" id="GO:0005886">
    <property type="term" value="C:plasma membrane"/>
    <property type="evidence" value="ECO:0007669"/>
    <property type="project" value="UniProtKB-SubCell"/>
</dbReference>
<feature type="transmembrane region" description="Helical" evidence="8">
    <location>
        <begin position="68"/>
        <end position="92"/>
    </location>
</feature>
<feature type="transmembrane region" description="Helical" evidence="8">
    <location>
        <begin position="196"/>
        <end position="216"/>
    </location>
</feature>
<feature type="transmembrane region" description="Helical" evidence="8">
    <location>
        <begin position="281"/>
        <end position="302"/>
    </location>
</feature>
<name>A0A7D4SZN4_9GAMM</name>
<keyword evidence="7 8" id="KW-0472">Membrane</keyword>
<feature type="domain" description="Glycosyltransferase RgtA/B/C/D-like" evidence="9">
    <location>
        <begin position="54"/>
        <end position="214"/>
    </location>
</feature>
<evidence type="ECO:0000256" key="4">
    <source>
        <dbReference type="ARBA" id="ARBA00022679"/>
    </source>
</evidence>
<feature type="transmembrane region" description="Helical" evidence="8">
    <location>
        <begin position="104"/>
        <end position="120"/>
    </location>
</feature>
<sequence>MQNQLDLKAKITLLAFLFFTINQITQYLVSGTADYDQAEQLLASQYLLLGYGPQPPLYSWLIYPVAQVFGPSLFATGAIKVGILTLMVWTILQIGEFFKLSSKQLVVAVIAMALIPQYVFESQRDLSHSSLSGLMALLILWQTLRVTRDASLKNYLLLGIAVGLGMMSKYNIVLFVSALILTILLSKHRSILFNKYLIVSILAALVVFLPHGLWMLDHLQAATSGTNKLQMGESSGLMQSLGATLMAGLVFLSPLWLFALTLLINKKDQGDNLVEKDDKKLLLTLFFFVWLILVIFVIASGAQHVKDRWFHPLLPFVPILVAMTINPSDRAYKTFRNIGIFFLAVMMFVLPMRTPLAQYTEKVSRPNLPFPEQLNYIKTQLASEPAVIFADSHVLAGNLRIYFPNAAISNGRKYVSKVNHTGTLLLVCESENCKENRFAAWLQKRNIDVTKLTYQSHTTEYKFLPGIKHTIYWTTLEGNWKN</sequence>
<evidence type="ECO:0000256" key="5">
    <source>
        <dbReference type="ARBA" id="ARBA00022692"/>
    </source>
</evidence>
<feature type="transmembrane region" description="Helical" evidence="8">
    <location>
        <begin position="309"/>
        <end position="326"/>
    </location>
</feature>
<dbReference type="RefSeq" id="WP_173284250.1">
    <property type="nucleotide sequence ID" value="NZ_CP054020.1"/>
</dbReference>
<dbReference type="InterPro" id="IPR038731">
    <property type="entry name" value="RgtA/B/C-like"/>
</dbReference>
<evidence type="ECO:0000256" key="2">
    <source>
        <dbReference type="ARBA" id="ARBA00022475"/>
    </source>
</evidence>
<evidence type="ECO:0000313" key="10">
    <source>
        <dbReference type="EMBL" id="QKI88642.1"/>
    </source>
</evidence>
<keyword evidence="5 8" id="KW-0812">Transmembrane</keyword>
<dbReference type="EMBL" id="CP054020">
    <property type="protein sequence ID" value="QKI88642.1"/>
    <property type="molecule type" value="Genomic_DNA"/>
</dbReference>
<keyword evidence="3" id="KW-0328">Glycosyltransferase</keyword>
<evidence type="ECO:0000256" key="7">
    <source>
        <dbReference type="ARBA" id="ARBA00023136"/>
    </source>
</evidence>
<proteinExistence type="predicted"/>
<keyword evidence="4 10" id="KW-0808">Transferase</keyword>
<dbReference type="PANTHER" id="PTHR33908:SF11">
    <property type="entry name" value="MEMBRANE PROTEIN"/>
    <property type="match status" value="1"/>
</dbReference>
<organism evidence="10 11">
    <name type="scientific">Thiomicrorhabdus xiamenensis</name>
    <dbReference type="NCBI Taxonomy" id="2739063"/>
    <lineage>
        <taxon>Bacteria</taxon>
        <taxon>Pseudomonadati</taxon>
        <taxon>Pseudomonadota</taxon>
        <taxon>Gammaproteobacteria</taxon>
        <taxon>Thiotrichales</taxon>
        <taxon>Piscirickettsiaceae</taxon>
        <taxon>Thiomicrorhabdus</taxon>
    </lineage>
</organism>